<dbReference type="RefSeq" id="WP_028482440.1">
    <property type="nucleotide sequence ID" value="NZ_LVVZ01000041.1"/>
</dbReference>
<dbReference type="CDD" id="cd04301">
    <property type="entry name" value="NAT_SF"/>
    <property type="match status" value="1"/>
</dbReference>
<dbReference type="Gene3D" id="3.40.50.261">
    <property type="entry name" value="Succinyl-CoA synthetase domains"/>
    <property type="match status" value="2"/>
</dbReference>
<evidence type="ECO:0000256" key="4">
    <source>
        <dbReference type="ARBA" id="ARBA00022840"/>
    </source>
</evidence>
<dbReference type="InterPro" id="IPR000182">
    <property type="entry name" value="GNAT_dom"/>
</dbReference>
<dbReference type="PROSITE" id="PS51186">
    <property type="entry name" value="GNAT"/>
    <property type="match status" value="1"/>
</dbReference>
<evidence type="ECO:0000256" key="2">
    <source>
        <dbReference type="ARBA" id="ARBA00022598"/>
    </source>
</evidence>
<dbReference type="GO" id="GO:0016747">
    <property type="term" value="F:acyltransferase activity, transferring groups other than amino-acyl groups"/>
    <property type="evidence" value="ECO:0007669"/>
    <property type="project" value="InterPro"/>
</dbReference>
<dbReference type="STRING" id="197461.A3843_17200"/>
<dbReference type="GO" id="GO:0005524">
    <property type="term" value="F:ATP binding"/>
    <property type="evidence" value="ECO:0007669"/>
    <property type="project" value="UniProtKB-KW"/>
</dbReference>
<evidence type="ECO:0000256" key="1">
    <source>
        <dbReference type="ARBA" id="ARBA00022532"/>
    </source>
</evidence>
<dbReference type="GO" id="GO:0016874">
    <property type="term" value="F:ligase activity"/>
    <property type="evidence" value="ECO:0007669"/>
    <property type="project" value="UniProtKB-KW"/>
</dbReference>
<dbReference type="SUPFAM" id="SSF51735">
    <property type="entry name" value="NAD(P)-binding Rossmann-fold domains"/>
    <property type="match status" value="1"/>
</dbReference>
<dbReference type="AlphaFoldDB" id="A0A1U7JCD2"/>
<organism evidence="6 7">
    <name type="scientific">Pseudovibrio exalbescens</name>
    <dbReference type="NCBI Taxonomy" id="197461"/>
    <lineage>
        <taxon>Bacteria</taxon>
        <taxon>Pseudomonadati</taxon>
        <taxon>Pseudomonadota</taxon>
        <taxon>Alphaproteobacteria</taxon>
        <taxon>Hyphomicrobiales</taxon>
        <taxon>Stappiaceae</taxon>
        <taxon>Pseudovibrio</taxon>
    </lineage>
</organism>
<sequence>MTIRNLESLFWPKAVAVIGTHKTPDVMVEKMLKSIVDSGFTGPLTTVGIPSQPLSELPSDRIRTAKSVPELSHDVDLIVYMGDKESAADVVSAAGARGARGALFPSGGFDDWEPQDLQRVLDAAKPFNLRILGPGSLGMAAPHAGFGALLTPDAPLKGELALISRSGTIFNATMAWARSSAIGFSGVASLGRRLDVDVSDLLDWFAQDYRTRAILVHFETIENPRKFLSAARAAARSKPVIVLRSGASRDRVSTGQTHAGRLATQDAVYDAALQRAGVLRVDDIGEMFEAVETITRVKPPEGKRLSIIANGRSLATVAADRLFRAGGILAELDAESRDRLKELVRVDADANNPVVLRENASPEDFKAGVETLLADKNCDGVLAIAAPTAFTQYTEIAESIAKAGKAHLQGYGKKRALIATLACGHNLPRAALDEAKIPCYASPTEAITSFMHLVRYREVKELLMAAPESIAADFTPNVRLARQSVQGALLEKQKWLTPLQTRDLLRAYAIPQVPLHLAANINEAVIAAEDFLKTHAQVALKISSPDLIFKSDVGGVVLGLESGDAVRKAADMMLARLKEQHPDAAITGIEIQPMIVRQNGVELYAGLADDPVFGPAVVFGKGGTSVEIIGDRAIDLAPLDMNLARAQVERTETARLLKGFRNRPPAALDEIARLLVKLSQIAIDFPEIREMDLNPVVADADGLIALDARVAVAPPDMRPGRQGASRMAITPYPKEWELRDNLKDGSPIFIRPLRPEDQGALLEFFKHVTQEDMRLRFFSPVKEFNQPFLARLVQLDYARAMAFGAFRPDTGEMLGVVRIHSNPDHTEGEYAVMVQSRMKGQGLGWLLMRLMIRYAKADGIDVIKGEVLRENSTMLEMCRSLGFNIKRSVDDDSLTIVTLDTNGENSL</sequence>
<dbReference type="InterPro" id="IPR036291">
    <property type="entry name" value="NAD(P)-bd_dom_sf"/>
</dbReference>
<dbReference type="Pfam" id="PF13302">
    <property type="entry name" value="Acetyltransf_3"/>
    <property type="match status" value="1"/>
</dbReference>
<keyword evidence="2" id="KW-0436">Ligase</keyword>
<dbReference type="InterPro" id="IPR003781">
    <property type="entry name" value="CoA-bd"/>
</dbReference>
<dbReference type="GO" id="GO:0006099">
    <property type="term" value="P:tricarboxylic acid cycle"/>
    <property type="evidence" value="ECO:0007669"/>
    <property type="project" value="UniProtKB-KW"/>
</dbReference>
<keyword evidence="3" id="KW-0547">Nucleotide-binding</keyword>
<protein>
    <submittedName>
        <fullName evidence="6">GNAT family N-acetyltransferase</fullName>
    </submittedName>
</protein>
<accession>A0A1U7JCD2</accession>
<evidence type="ECO:0000313" key="6">
    <source>
        <dbReference type="EMBL" id="OKL42416.1"/>
    </source>
</evidence>
<dbReference type="InterPro" id="IPR016181">
    <property type="entry name" value="Acyl_CoA_acyltransferase"/>
</dbReference>
<dbReference type="Pfam" id="PF13549">
    <property type="entry name" value="ATP-grasp_5"/>
    <property type="match status" value="1"/>
</dbReference>
<proteinExistence type="predicted"/>
<name>A0A1U7JCD2_9HYPH</name>
<dbReference type="EMBL" id="LVVZ01000041">
    <property type="protein sequence ID" value="OKL42416.1"/>
    <property type="molecule type" value="Genomic_DNA"/>
</dbReference>
<reference evidence="6 7" key="1">
    <citation type="submission" date="2016-03" db="EMBL/GenBank/DDBJ databases">
        <title>Genome sequence of Nesiotobacter sp. nov., a moderately halophilic alphaproteobacterium isolated from the Yellow Sea, China.</title>
        <authorList>
            <person name="Zhang G."/>
            <person name="Zhang R."/>
        </authorList>
    </citation>
    <scope>NUCLEOTIDE SEQUENCE [LARGE SCALE GENOMIC DNA]</scope>
    <source>
        <strain evidence="6 7">WB1-6</strain>
    </source>
</reference>
<keyword evidence="6" id="KW-0808">Transferase</keyword>
<dbReference type="Pfam" id="PF13607">
    <property type="entry name" value="Succ_CoA_lig"/>
    <property type="match status" value="1"/>
</dbReference>
<keyword evidence="7" id="KW-1185">Reference proteome</keyword>
<dbReference type="Gene3D" id="3.40.630.30">
    <property type="match status" value="1"/>
</dbReference>
<dbReference type="InterPro" id="IPR051538">
    <property type="entry name" value="Acyl-CoA_Synth/Transferase"/>
</dbReference>
<comment type="caution">
    <text evidence="6">The sequence shown here is derived from an EMBL/GenBank/DDBJ whole genome shotgun (WGS) entry which is preliminary data.</text>
</comment>
<dbReference type="InterPro" id="IPR013815">
    <property type="entry name" value="ATP_grasp_subdomain_1"/>
</dbReference>
<evidence type="ECO:0000259" key="5">
    <source>
        <dbReference type="PROSITE" id="PS51186"/>
    </source>
</evidence>
<dbReference type="InterPro" id="IPR032875">
    <property type="entry name" value="Succ_CoA_lig_flav_dom"/>
</dbReference>
<evidence type="ECO:0000313" key="7">
    <source>
        <dbReference type="Proteomes" id="UP000185783"/>
    </source>
</evidence>
<dbReference type="PANTHER" id="PTHR43334">
    <property type="entry name" value="ACETATE--COA LIGASE [ADP-FORMING]"/>
    <property type="match status" value="1"/>
</dbReference>
<dbReference type="Gene3D" id="3.30.1490.20">
    <property type="entry name" value="ATP-grasp fold, A domain"/>
    <property type="match status" value="1"/>
</dbReference>
<dbReference type="SUPFAM" id="SSF52210">
    <property type="entry name" value="Succinyl-CoA synthetase domains"/>
    <property type="match status" value="2"/>
</dbReference>
<gene>
    <name evidence="6" type="ORF">A3843_17200</name>
</gene>
<dbReference type="Gene3D" id="3.40.50.720">
    <property type="entry name" value="NAD(P)-binding Rossmann-like Domain"/>
    <property type="match status" value="1"/>
</dbReference>
<dbReference type="Pfam" id="PF13380">
    <property type="entry name" value="CoA_binding_2"/>
    <property type="match status" value="1"/>
</dbReference>
<dbReference type="PANTHER" id="PTHR43334:SF1">
    <property type="entry name" value="3-HYDROXYPROPIONATE--COA LIGASE [ADP-FORMING]"/>
    <property type="match status" value="1"/>
</dbReference>
<keyword evidence="1" id="KW-0816">Tricarboxylic acid cycle</keyword>
<dbReference type="SUPFAM" id="SSF56059">
    <property type="entry name" value="Glutathione synthetase ATP-binding domain-like"/>
    <property type="match status" value="1"/>
</dbReference>
<dbReference type="SUPFAM" id="SSF55729">
    <property type="entry name" value="Acyl-CoA N-acyltransferases (Nat)"/>
    <property type="match status" value="1"/>
</dbReference>
<dbReference type="Proteomes" id="UP000185783">
    <property type="component" value="Unassembled WGS sequence"/>
</dbReference>
<evidence type="ECO:0000256" key="3">
    <source>
        <dbReference type="ARBA" id="ARBA00022741"/>
    </source>
</evidence>
<dbReference type="InterPro" id="IPR016102">
    <property type="entry name" value="Succinyl-CoA_synth-like"/>
</dbReference>
<keyword evidence="4" id="KW-0067">ATP-binding</keyword>
<feature type="domain" description="N-acetyltransferase" evidence="5">
    <location>
        <begin position="748"/>
        <end position="900"/>
    </location>
</feature>
<dbReference type="Gene3D" id="3.30.470.20">
    <property type="entry name" value="ATP-grasp fold, B domain"/>
    <property type="match status" value="1"/>
</dbReference>